<dbReference type="Gene3D" id="3.90.850.10">
    <property type="entry name" value="Fumarylacetoacetase-like, C-terminal domain"/>
    <property type="match status" value="1"/>
</dbReference>
<keyword evidence="2" id="KW-0479">Metal-binding</keyword>
<accession>C9YFW0</accession>
<reference evidence="3" key="1">
    <citation type="journal article" date="2010" name="Nature">
        <title>The Dynamic genome of Hydra.</title>
        <authorList>
            <person name="Chapman J.A."/>
            <person name="Kirkness E.F."/>
            <person name="Simakov O."/>
            <person name="Hampson S.E."/>
            <person name="Mitros T."/>
            <person name="Weinmaier T."/>
            <person name="Rattei T."/>
            <person name="Balasubramanian P.G."/>
            <person name="Borman J."/>
            <person name="Busam D."/>
            <person name="Disbennett K."/>
            <person name="Pfannkoch C."/>
            <person name="Sumin N."/>
            <person name="Sutton G."/>
            <person name="Viswanathan L."/>
            <person name="Walenz B."/>
            <person name="Goodstein D.M."/>
            <person name="Hellsten U."/>
            <person name="Kawashima T."/>
            <person name="Prochnik S.E."/>
            <person name="Putnam N.H."/>
            <person name="Shu S."/>
            <person name="Blumberg B."/>
            <person name="Dana C.E."/>
            <person name="Gee L."/>
            <person name="Kibler D.F."/>
            <person name="Law L."/>
            <person name="Lindgens D."/>
            <person name="Martinez D.E."/>
            <person name="Peng J."/>
            <person name="Wigge P.A."/>
            <person name="Bertulat B."/>
            <person name="Guder C."/>
            <person name="Nakamura Y."/>
            <person name="Ozbek S."/>
            <person name="Watanabe H."/>
            <person name="Khalturin K."/>
            <person name="Hemmrich G."/>
            <person name="Franke A."/>
            <person name="Augustin R."/>
            <person name="Fraune S."/>
            <person name="Hayakawa E."/>
            <person name="Hayakawa S."/>
            <person name="Hirose M."/>
            <person name="Hwang J."/>
            <person name="Ikeo K."/>
            <person name="Nishimiya-Fujisawa C."/>
            <person name="Ogura A."/>
            <person name="Takahashi T."/>
            <person name="Steinmetz P.R."/>
            <person name="Zhang X."/>
            <person name="Aufschnaiter R."/>
            <person name="Eder M.K."/>
            <person name="Gorny A.K."/>
            <person name="Salvenmoser W."/>
            <person name="Heimberg A.M."/>
            <person name="Wheeler B.M."/>
            <person name="Peterson K.J."/>
            <person name="Boettger A."/>
            <person name="Tischler P."/>
            <person name="Wolf A."/>
            <person name="Gojobori T."/>
            <person name="Remington K.A."/>
            <person name="Strausberg R.L."/>
            <person name="Venter J."/>
            <person name="Technau U."/>
            <person name="Hobmayer B."/>
            <person name="Bosch T.C."/>
            <person name="Holstein T.W."/>
            <person name="Fujisawa T."/>
            <person name="Bode H.R."/>
            <person name="David C.N."/>
            <person name="Rokhsar D.S."/>
            <person name="Steele R.E."/>
        </authorList>
    </citation>
    <scope>NUCLEOTIDE SEQUENCE</scope>
</reference>
<dbReference type="InterPro" id="IPR036663">
    <property type="entry name" value="Fumarylacetoacetase_C_sf"/>
</dbReference>
<evidence type="ECO:0008006" key="4">
    <source>
        <dbReference type="Google" id="ProtNLM"/>
    </source>
</evidence>
<keyword evidence="3" id="KW-0378">Hydrolase</keyword>
<dbReference type="EMBL" id="FN543108">
    <property type="protein sequence ID" value="CBA32952.1"/>
    <property type="molecule type" value="Genomic_DNA"/>
</dbReference>
<dbReference type="SUPFAM" id="SSF56529">
    <property type="entry name" value="FAH"/>
    <property type="match status" value="1"/>
</dbReference>
<gene>
    <name evidence="3" type="ORF">Csp_B16600</name>
</gene>
<dbReference type="GO" id="GO:0016787">
    <property type="term" value="F:hydrolase activity"/>
    <property type="evidence" value="ECO:0007669"/>
    <property type="project" value="UniProtKB-KW"/>
</dbReference>
<evidence type="ECO:0000313" key="3">
    <source>
        <dbReference type="EMBL" id="CBA32952.1"/>
    </source>
</evidence>
<dbReference type="InterPro" id="IPR051121">
    <property type="entry name" value="FAH"/>
</dbReference>
<protein>
    <recommendedName>
        <fullName evidence="4">Fumarylacetoacetate hydrolase</fullName>
    </recommendedName>
</protein>
<dbReference type="AlphaFoldDB" id="C9YFW0"/>
<dbReference type="PANTHER" id="PTHR42796:SF7">
    <property type="entry name" value="2-DEHYDRO-3-DEOXY-D-ARABINONATE DEHYDRATASE"/>
    <property type="match status" value="1"/>
</dbReference>
<name>C9YFW0_CURXX</name>
<evidence type="ECO:0000256" key="1">
    <source>
        <dbReference type="ARBA" id="ARBA00010211"/>
    </source>
</evidence>
<dbReference type="GO" id="GO:0046872">
    <property type="term" value="F:metal ion binding"/>
    <property type="evidence" value="ECO:0007669"/>
    <property type="project" value="UniProtKB-KW"/>
</dbReference>
<organism evidence="3">
    <name type="scientific">Curvibacter symbiont subsp. Hydra magnipapillata</name>
    <dbReference type="NCBI Taxonomy" id="667019"/>
    <lineage>
        <taxon>Bacteria</taxon>
        <taxon>Pseudomonadati</taxon>
        <taxon>Pseudomonadota</taxon>
        <taxon>Betaproteobacteria</taxon>
        <taxon>Burkholderiales</taxon>
        <taxon>Comamonadaceae</taxon>
        <taxon>Curvibacter</taxon>
    </lineage>
</organism>
<proteinExistence type="inferred from homology"/>
<evidence type="ECO:0000256" key="2">
    <source>
        <dbReference type="ARBA" id="ARBA00022723"/>
    </source>
</evidence>
<dbReference type="PANTHER" id="PTHR42796">
    <property type="entry name" value="FUMARYLACETOACETATE HYDROLASE DOMAIN-CONTAINING PROTEIN 2A-RELATED"/>
    <property type="match status" value="1"/>
</dbReference>
<sequence>MQLTPDNTLPADAGHATLLGRIWRPELQGPSVVTVRDGMVIDISSIYPTARDVCETADPARALRAAHGETVCSVQSLLANSSAASRDAALPWLLAPCDLQAIKAAGVTFATSMLERVIEEKARGNPAAASAIRTEIQSLIGDDLSKLKPGSEQAMALKQVLIAQGAWSQYLEVGIGPDAEIFTKAPVLAAVGCGDDAGLHPASHWNNPEPEVVLTVNSRGEVVGATLGNDVNLRDVEGRSALLLGKAKDNNASASVGPFIRLFDEKFTINEVRSAELTLRVEGADGFVMDGYSSMARISRDPLDLAAQLIGPHHQYPDGAMLFLGTLFAPVQDRDAPGSGFTHKLDDVVTIHSAKLGTLRNRMRHCDQCPPWTFSASHLMRNLAKRGLL</sequence>
<comment type="similarity">
    <text evidence="1">Belongs to the FAH family.</text>
</comment>